<dbReference type="Proteomes" id="UP000027195">
    <property type="component" value="Unassembled WGS sequence"/>
</dbReference>
<reference evidence="3" key="1">
    <citation type="journal article" date="2014" name="Proc. Natl. Acad. Sci. U.S.A.">
        <title>Extensive sampling of basidiomycete genomes demonstrates inadequacy of the white-rot/brown-rot paradigm for wood decay fungi.</title>
        <authorList>
            <person name="Riley R."/>
            <person name="Salamov A.A."/>
            <person name="Brown D.W."/>
            <person name="Nagy L.G."/>
            <person name="Floudas D."/>
            <person name="Held B.W."/>
            <person name="Levasseur A."/>
            <person name="Lombard V."/>
            <person name="Morin E."/>
            <person name="Otillar R."/>
            <person name="Lindquist E.A."/>
            <person name="Sun H."/>
            <person name="LaButti K.M."/>
            <person name="Schmutz J."/>
            <person name="Jabbour D."/>
            <person name="Luo H."/>
            <person name="Baker S.E."/>
            <person name="Pisabarro A.G."/>
            <person name="Walton J.D."/>
            <person name="Blanchette R.A."/>
            <person name="Henrissat B."/>
            <person name="Martin F."/>
            <person name="Cullen D."/>
            <person name="Hibbett D.S."/>
            <person name="Grigoriev I.V."/>
        </authorList>
    </citation>
    <scope>NUCLEOTIDE SEQUENCE [LARGE SCALE GENOMIC DNA]</scope>
    <source>
        <strain evidence="3">FD-172 SS1</strain>
    </source>
</reference>
<accession>A0A067M4K8</accession>
<keyword evidence="3" id="KW-1185">Reference proteome</keyword>
<dbReference type="AlphaFoldDB" id="A0A067M4K8"/>
<proteinExistence type="predicted"/>
<protein>
    <submittedName>
        <fullName evidence="2">Uncharacterized protein</fullName>
    </submittedName>
</protein>
<feature type="compositionally biased region" description="Low complexity" evidence="1">
    <location>
        <begin position="13"/>
        <end position="22"/>
    </location>
</feature>
<organism evidence="2 3">
    <name type="scientific">Botryobasidium botryosum (strain FD-172 SS1)</name>
    <dbReference type="NCBI Taxonomy" id="930990"/>
    <lineage>
        <taxon>Eukaryota</taxon>
        <taxon>Fungi</taxon>
        <taxon>Dikarya</taxon>
        <taxon>Basidiomycota</taxon>
        <taxon>Agaricomycotina</taxon>
        <taxon>Agaricomycetes</taxon>
        <taxon>Cantharellales</taxon>
        <taxon>Botryobasidiaceae</taxon>
        <taxon>Botryobasidium</taxon>
    </lineage>
</organism>
<feature type="region of interest" description="Disordered" evidence="1">
    <location>
        <begin position="1"/>
        <end position="27"/>
    </location>
</feature>
<dbReference type="InParanoid" id="A0A067M4K8"/>
<dbReference type="HOGENOM" id="CLU_2621701_0_0_1"/>
<evidence type="ECO:0000313" key="3">
    <source>
        <dbReference type="Proteomes" id="UP000027195"/>
    </source>
</evidence>
<dbReference type="EMBL" id="KL198133">
    <property type="protein sequence ID" value="KDQ06516.1"/>
    <property type="molecule type" value="Genomic_DNA"/>
</dbReference>
<gene>
    <name evidence="2" type="ORF">BOTBODRAFT_39551</name>
</gene>
<feature type="compositionally biased region" description="Acidic residues" evidence="1">
    <location>
        <begin position="1"/>
        <end position="12"/>
    </location>
</feature>
<name>A0A067M4K8_BOTB1</name>
<sequence length="78" mass="8856">MSDDGAFDDYTFDDYTSNDYTSNDYTSNDYTSDDGFRRHHNHPVPIDQWICSLLVYSGGRGASVLAARTPHRCQSIDQ</sequence>
<evidence type="ECO:0000313" key="2">
    <source>
        <dbReference type="EMBL" id="KDQ06516.1"/>
    </source>
</evidence>
<evidence type="ECO:0000256" key="1">
    <source>
        <dbReference type="SAM" id="MobiDB-lite"/>
    </source>
</evidence>